<dbReference type="CDD" id="cd01647">
    <property type="entry name" value="RT_LTR"/>
    <property type="match status" value="1"/>
</dbReference>
<evidence type="ECO:0000259" key="1">
    <source>
        <dbReference type="PROSITE" id="PS50878"/>
    </source>
</evidence>
<dbReference type="PANTHER" id="PTHR33064:SF37">
    <property type="entry name" value="RIBONUCLEASE H"/>
    <property type="match status" value="1"/>
</dbReference>
<dbReference type="OrthoDB" id="3937513at2759"/>
<dbReference type="FunFam" id="3.30.70.270:FF:000003">
    <property type="entry name" value="Transposon Ty3-G Gag-Pol polyprotein"/>
    <property type="match status" value="1"/>
</dbReference>
<comment type="caution">
    <text evidence="2">The sequence shown here is derived from an EMBL/GenBank/DDBJ whole genome shotgun (WGS) entry which is preliminary data.</text>
</comment>
<dbReference type="InterPro" id="IPR043128">
    <property type="entry name" value="Rev_trsase/Diguanyl_cyclase"/>
</dbReference>
<dbReference type="InterPro" id="IPR000477">
    <property type="entry name" value="RT_dom"/>
</dbReference>
<name>A0A8H4N383_9PEZI</name>
<organism evidence="2 3">
    <name type="scientific">Botryosphaeria dothidea</name>
    <dbReference type="NCBI Taxonomy" id="55169"/>
    <lineage>
        <taxon>Eukaryota</taxon>
        <taxon>Fungi</taxon>
        <taxon>Dikarya</taxon>
        <taxon>Ascomycota</taxon>
        <taxon>Pezizomycotina</taxon>
        <taxon>Dothideomycetes</taxon>
        <taxon>Dothideomycetes incertae sedis</taxon>
        <taxon>Botryosphaeriales</taxon>
        <taxon>Botryosphaeriaceae</taxon>
        <taxon>Botryosphaeria</taxon>
    </lineage>
</organism>
<dbReference type="InterPro" id="IPR051320">
    <property type="entry name" value="Viral_Replic_Matur_Polypro"/>
</dbReference>
<dbReference type="PANTHER" id="PTHR33064">
    <property type="entry name" value="POL PROTEIN"/>
    <property type="match status" value="1"/>
</dbReference>
<dbReference type="SUPFAM" id="SSF56672">
    <property type="entry name" value="DNA/RNA polymerases"/>
    <property type="match status" value="1"/>
</dbReference>
<sequence length="148" mass="17538">MPFGLTNAPATFQAMINDTLREYLDVFCTAYLDDILIYSETLEEHQEHVEKVLKKLQERKLQVKPEKCAFHVQEVEFLGFIIRPGEVIIDPKKVDSILSWPIPKNLREVQSFLGFANFYRRFIRDYAKLAEPLTRLTRKDTRFDWQDL</sequence>
<keyword evidence="3" id="KW-1185">Reference proteome</keyword>
<accession>A0A8H4N383</accession>
<dbReference type="EMBL" id="WWBZ02000082">
    <property type="protein sequence ID" value="KAF4301497.1"/>
    <property type="molecule type" value="Genomic_DNA"/>
</dbReference>
<evidence type="ECO:0000313" key="3">
    <source>
        <dbReference type="Proteomes" id="UP000572817"/>
    </source>
</evidence>
<gene>
    <name evidence="2" type="ORF">GTA08_BOTSDO10546</name>
</gene>
<proteinExistence type="predicted"/>
<protein>
    <recommendedName>
        <fullName evidence="1">Reverse transcriptase domain-containing protein</fullName>
    </recommendedName>
</protein>
<dbReference type="Gene3D" id="3.30.70.270">
    <property type="match status" value="2"/>
</dbReference>
<dbReference type="AlphaFoldDB" id="A0A8H4N383"/>
<dbReference type="InterPro" id="IPR043502">
    <property type="entry name" value="DNA/RNA_pol_sf"/>
</dbReference>
<reference evidence="2" key="1">
    <citation type="submission" date="2020-04" db="EMBL/GenBank/DDBJ databases">
        <title>Genome Assembly and Annotation of Botryosphaeria dothidea sdau 11-99, a Latent Pathogen of Apple Fruit Ring Rot in China.</title>
        <authorList>
            <person name="Yu C."/>
            <person name="Diao Y."/>
            <person name="Lu Q."/>
            <person name="Zhao J."/>
            <person name="Cui S."/>
            <person name="Peng C."/>
            <person name="He B."/>
            <person name="Liu H."/>
        </authorList>
    </citation>
    <scope>NUCLEOTIDE SEQUENCE [LARGE SCALE GENOMIC DNA]</scope>
    <source>
        <strain evidence="2">Sdau11-99</strain>
    </source>
</reference>
<dbReference type="PROSITE" id="PS50878">
    <property type="entry name" value="RT_POL"/>
    <property type="match status" value="1"/>
</dbReference>
<dbReference type="Pfam" id="PF00078">
    <property type="entry name" value="RVT_1"/>
    <property type="match status" value="1"/>
</dbReference>
<feature type="domain" description="Reverse transcriptase" evidence="1">
    <location>
        <begin position="1"/>
        <end position="82"/>
    </location>
</feature>
<evidence type="ECO:0000313" key="2">
    <source>
        <dbReference type="EMBL" id="KAF4301497.1"/>
    </source>
</evidence>
<dbReference type="FunFam" id="3.30.70.270:FF:000020">
    <property type="entry name" value="Transposon Tf2-6 polyprotein-like Protein"/>
    <property type="match status" value="1"/>
</dbReference>
<dbReference type="Proteomes" id="UP000572817">
    <property type="component" value="Unassembled WGS sequence"/>
</dbReference>